<accession>A0ABW0XG83</accession>
<protein>
    <submittedName>
        <fullName evidence="1">IS630 family transposase</fullName>
    </submittedName>
</protein>
<organism evidence="1 2">
    <name type="scientific">Streptomyces incanus</name>
    <dbReference type="NCBI Taxonomy" id="887453"/>
    <lineage>
        <taxon>Bacteria</taxon>
        <taxon>Bacillati</taxon>
        <taxon>Actinomycetota</taxon>
        <taxon>Actinomycetes</taxon>
        <taxon>Kitasatosporales</taxon>
        <taxon>Streptomycetaceae</taxon>
        <taxon>Streptomyces</taxon>
    </lineage>
</organism>
<gene>
    <name evidence="1" type="ORF">ACFP2V_01365</name>
</gene>
<dbReference type="EMBL" id="JBHSPC010000006">
    <property type="protein sequence ID" value="MFC5668808.1"/>
    <property type="molecule type" value="Genomic_DNA"/>
</dbReference>
<name>A0ABW0XG83_9ACTN</name>
<comment type="caution">
    <text evidence="1">The sequence shown here is derived from an EMBL/GenBank/DDBJ whole genome shotgun (WGS) entry which is preliminary data.</text>
</comment>
<dbReference type="Proteomes" id="UP001596183">
    <property type="component" value="Unassembled WGS sequence"/>
</dbReference>
<evidence type="ECO:0000313" key="2">
    <source>
        <dbReference type="Proteomes" id="UP001596183"/>
    </source>
</evidence>
<sequence length="66" mass="7214">AVQQSPYRDKPTEGVWANLRNSLGDLAACTTDELAALVRTRLKKMQYCPGPLDGFIAETGLVLRPP</sequence>
<evidence type="ECO:0000313" key="1">
    <source>
        <dbReference type="EMBL" id="MFC5668808.1"/>
    </source>
</evidence>
<reference evidence="2" key="1">
    <citation type="journal article" date="2019" name="Int. J. Syst. Evol. Microbiol.">
        <title>The Global Catalogue of Microorganisms (GCM) 10K type strain sequencing project: providing services to taxonomists for standard genome sequencing and annotation.</title>
        <authorList>
            <consortium name="The Broad Institute Genomics Platform"/>
            <consortium name="The Broad Institute Genome Sequencing Center for Infectious Disease"/>
            <person name="Wu L."/>
            <person name="Ma J."/>
        </authorList>
    </citation>
    <scope>NUCLEOTIDE SEQUENCE [LARGE SCALE GENOMIC DNA]</scope>
    <source>
        <strain evidence="2">JCM 13852</strain>
    </source>
</reference>
<keyword evidence="2" id="KW-1185">Reference proteome</keyword>
<proteinExistence type="predicted"/>
<feature type="non-terminal residue" evidence="1">
    <location>
        <position position="1"/>
    </location>
</feature>